<dbReference type="AlphaFoldDB" id="A0A5J4WJB0"/>
<name>A0A5J4WJB0_9EUKA</name>
<comment type="caution">
    <text evidence="1">The sequence shown here is derived from an EMBL/GenBank/DDBJ whole genome shotgun (WGS) entry which is preliminary data.</text>
</comment>
<gene>
    <name evidence="1" type="ORF">EZS28_009875</name>
</gene>
<dbReference type="Proteomes" id="UP000324800">
    <property type="component" value="Unassembled WGS sequence"/>
</dbReference>
<reference evidence="1 2" key="1">
    <citation type="submission" date="2019-03" db="EMBL/GenBank/DDBJ databases">
        <title>Single cell metagenomics reveals metabolic interactions within the superorganism composed of flagellate Streblomastix strix and complex community of Bacteroidetes bacteria on its surface.</title>
        <authorList>
            <person name="Treitli S.C."/>
            <person name="Kolisko M."/>
            <person name="Husnik F."/>
            <person name="Keeling P."/>
            <person name="Hampl V."/>
        </authorList>
    </citation>
    <scope>NUCLEOTIDE SEQUENCE [LARGE SCALE GENOMIC DNA]</scope>
    <source>
        <strain evidence="1">ST1C</strain>
    </source>
</reference>
<protein>
    <submittedName>
        <fullName evidence="1">Uncharacterized protein</fullName>
    </submittedName>
</protein>
<organism evidence="1 2">
    <name type="scientific">Streblomastix strix</name>
    <dbReference type="NCBI Taxonomy" id="222440"/>
    <lineage>
        <taxon>Eukaryota</taxon>
        <taxon>Metamonada</taxon>
        <taxon>Preaxostyla</taxon>
        <taxon>Oxymonadida</taxon>
        <taxon>Streblomastigidae</taxon>
        <taxon>Streblomastix</taxon>
    </lineage>
</organism>
<sequence>MLTRDRTVANIAALDDGPAALHNAMTYTKQRIEQREQIRMSVKSHIKVMILVLMQLVHKLNIPLASLL</sequence>
<dbReference type="EMBL" id="SNRW01001903">
    <property type="protein sequence ID" value="KAA6394602.1"/>
    <property type="molecule type" value="Genomic_DNA"/>
</dbReference>
<evidence type="ECO:0000313" key="1">
    <source>
        <dbReference type="EMBL" id="KAA6394602.1"/>
    </source>
</evidence>
<proteinExistence type="predicted"/>
<evidence type="ECO:0000313" key="2">
    <source>
        <dbReference type="Proteomes" id="UP000324800"/>
    </source>
</evidence>
<accession>A0A5J4WJB0</accession>